<keyword evidence="2" id="KW-1185">Reference proteome</keyword>
<reference evidence="1 2" key="1">
    <citation type="submission" date="2018-03" db="EMBL/GenBank/DDBJ databases">
        <title>A gene transfer event suggests a long-term partnership between eustigmatophyte algae and a novel lineage of endosymbiotic bacteria.</title>
        <authorList>
            <person name="Yurchenko T."/>
            <person name="Sevcikova T."/>
            <person name="Pribyl P."/>
            <person name="El Karkouri K."/>
            <person name="Klimes V."/>
            <person name="Amaral R."/>
            <person name="Zbrankova V."/>
            <person name="Kim E."/>
            <person name="Raoult D."/>
            <person name="Santos L.M.A."/>
            <person name="Elias M."/>
        </authorList>
    </citation>
    <scope>NUCLEOTIDE SEQUENCE [LARGE SCALE GENOMIC DNA]</scope>
    <source>
        <strain evidence="1">CCALA 838</strain>
    </source>
</reference>
<dbReference type="PROSITE" id="PS51257">
    <property type="entry name" value="PROKAR_LIPOPROTEIN"/>
    <property type="match status" value="1"/>
</dbReference>
<gene>
    <name evidence="1" type="ORF">phytr_6000</name>
</gene>
<dbReference type="Proteomes" id="UP000241762">
    <property type="component" value="Chromosome"/>
</dbReference>
<organism evidence="1 2">
    <name type="scientific">Candidatus Phycorickettsia trachydisci</name>
    <dbReference type="NCBI Taxonomy" id="2115978"/>
    <lineage>
        <taxon>Bacteria</taxon>
        <taxon>Pseudomonadati</taxon>
        <taxon>Pseudomonadota</taxon>
        <taxon>Alphaproteobacteria</taxon>
        <taxon>Rickettsiales</taxon>
        <taxon>Rickettsiaceae</taxon>
        <taxon>Candidatus Phycorickettsia</taxon>
    </lineage>
</organism>
<protein>
    <submittedName>
        <fullName evidence="1">Uncharacterized protein</fullName>
    </submittedName>
</protein>
<dbReference type="Gene3D" id="3.30.160.150">
    <property type="entry name" value="Lipoprotein like domain"/>
    <property type="match status" value="1"/>
</dbReference>
<dbReference type="KEGG" id="ptc:phytr_6000"/>
<accession>A0A2P1P8F1</accession>
<dbReference type="AlphaFoldDB" id="A0A2P1P8F1"/>
<dbReference type="RefSeq" id="WP_106874400.1">
    <property type="nucleotide sequence ID" value="NZ_CP027845.1"/>
</dbReference>
<evidence type="ECO:0000313" key="2">
    <source>
        <dbReference type="Proteomes" id="UP000241762"/>
    </source>
</evidence>
<name>A0A2P1P8F1_9RICK</name>
<dbReference type="EMBL" id="CP027845">
    <property type="protein sequence ID" value="AVP87541.1"/>
    <property type="molecule type" value="Genomic_DNA"/>
</dbReference>
<sequence>MQRLLLVICFLLTSCQHNQINSEIRGEMSLIGISAGNSIEASEFYYHLARLLRNNLGQNLKYNLEANLKYDSNILTLSKADDKREVLNHTVHFKLYEQGKVIFEDTIKVHSSSPIYDNPVVSYTASGNAKEFMARRAAELVYHRLLLFFKSSHSL</sequence>
<proteinExistence type="predicted"/>
<evidence type="ECO:0000313" key="1">
    <source>
        <dbReference type="EMBL" id="AVP87541.1"/>
    </source>
</evidence>